<feature type="domain" description="Threonine/Serine exporter ThrE" evidence="9">
    <location>
        <begin position="4"/>
        <end position="130"/>
    </location>
</feature>
<comment type="similarity">
    <text evidence="7">Belongs to the ThrE exporter (TC 2.A.79) family.</text>
</comment>
<dbReference type="EMBL" id="CP003065">
    <property type="protein sequence ID" value="AEV69730.1"/>
    <property type="molecule type" value="Genomic_DNA"/>
</dbReference>
<keyword evidence="4 8" id="KW-0812">Transmembrane</keyword>
<keyword evidence="11" id="KW-1185">Reference proteome</keyword>
<dbReference type="RefSeq" id="WP_014256264.1">
    <property type="nucleotide sequence ID" value="NC_016627.1"/>
</dbReference>
<feature type="transmembrane region" description="Helical" evidence="8">
    <location>
        <begin position="113"/>
        <end position="135"/>
    </location>
</feature>
<evidence type="ECO:0000256" key="5">
    <source>
        <dbReference type="ARBA" id="ARBA00022989"/>
    </source>
</evidence>
<evidence type="ECO:0000256" key="1">
    <source>
        <dbReference type="ARBA" id="ARBA00004651"/>
    </source>
</evidence>
<sequence precursor="true">MEEIFLAFIASLCPGIMYNVARKNLLWVGLAGMFGWITYASMLEYSGNVVFSSFLGAVVVGLYSESVARLRKAPAMVFSIPGIFPLVPGIAIYNSTQYIAENNLSKAANTGIEAISCAGAIACGILMTSAVFRIVKKRKKLKLYRKV</sequence>
<dbReference type="STRING" id="720554.Clocl_3214"/>
<dbReference type="AlphaFoldDB" id="G8LW83"/>
<protein>
    <recommendedName>
        <fullName evidence="9">Threonine/Serine exporter ThrE domain-containing protein</fullName>
    </recommendedName>
</protein>
<evidence type="ECO:0000256" key="4">
    <source>
        <dbReference type="ARBA" id="ARBA00022692"/>
    </source>
</evidence>
<evidence type="ECO:0000313" key="10">
    <source>
        <dbReference type="EMBL" id="AEV69730.1"/>
    </source>
</evidence>
<proteinExistence type="inferred from homology"/>
<feature type="transmembrane region" description="Helical" evidence="8">
    <location>
        <begin position="75"/>
        <end position="93"/>
    </location>
</feature>
<organism evidence="10 11">
    <name type="scientific">Acetivibrio clariflavus (strain DSM 19732 / NBRC 101661 / EBR45)</name>
    <name type="common">Clostridium clariflavum</name>
    <dbReference type="NCBI Taxonomy" id="720554"/>
    <lineage>
        <taxon>Bacteria</taxon>
        <taxon>Bacillati</taxon>
        <taxon>Bacillota</taxon>
        <taxon>Clostridia</taxon>
        <taxon>Eubacteriales</taxon>
        <taxon>Oscillospiraceae</taxon>
        <taxon>Acetivibrio</taxon>
    </lineage>
</organism>
<dbReference type="PANTHER" id="PTHR34390:SF1">
    <property type="entry name" value="SUCCINATE TRANSPORTER SUBUNIT YJJB-RELATED"/>
    <property type="match status" value="1"/>
</dbReference>
<reference evidence="11" key="1">
    <citation type="submission" date="2011-12" db="EMBL/GenBank/DDBJ databases">
        <title>Complete sequence of Clostridium clariflavum DSM 19732.</title>
        <authorList>
            <consortium name="US DOE Joint Genome Institute"/>
            <person name="Lucas S."/>
            <person name="Han J."/>
            <person name="Lapidus A."/>
            <person name="Cheng J.-F."/>
            <person name="Goodwin L."/>
            <person name="Pitluck S."/>
            <person name="Peters L."/>
            <person name="Teshima H."/>
            <person name="Detter J.C."/>
            <person name="Han C."/>
            <person name="Tapia R."/>
            <person name="Land M."/>
            <person name="Hauser L."/>
            <person name="Kyrpides N."/>
            <person name="Ivanova N."/>
            <person name="Pagani I."/>
            <person name="Kitzmiller T."/>
            <person name="Lynd L."/>
            <person name="Izquierdo J."/>
            <person name="Woyke T."/>
        </authorList>
    </citation>
    <scope>NUCLEOTIDE SEQUENCE [LARGE SCALE GENOMIC DNA]</scope>
    <source>
        <strain evidence="11">DSM 19732 / NBRC 101661 / EBR45</strain>
    </source>
</reference>
<gene>
    <name evidence="10" type="ordered locus">Clocl_3214</name>
</gene>
<dbReference type="InterPro" id="IPR050539">
    <property type="entry name" value="ThrE_Dicarb/AminoAcid_Exp"/>
</dbReference>
<evidence type="ECO:0000259" key="9">
    <source>
        <dbReference type="Pfam" id="PF12821"/>
    </source>
</evidence>
<accession>G8LW83</accession>
<dbReference type="Proteomes" id="UP000005435">
    <property type="component" value="Chromosome"/>
</dbReference>
<evidence type="ECO:0000256" key="8">
    <source>
        <dbReference type="SAM" id="Phobius"/>
    </source>
</evidence>
<keyword evidence="2" id="KW-1003">Cell membrane</keyword>
<evidence type="ECO:0000256" key="6">
    <source>
        <dbReference type="ARBA" id="ARBA00023136"/>
    </source>
</evidence>
<dbReference type="eggNOG" id="COG3610">
    <property type="taxonomic scope" value="Bacteria"/>
</dbReference>
<keyword evidence="3" id="KW-0997">Cell inner membrane</keyword>
<keyword evidence="6 8" id="KW-0472">Membrane</keyword>
<dbReference type="KEGG" id="ccl:Clocl_3214"/>
<dbReference type="GO" id="GO:0005886">
    <property type="term" value="C:plasma membrane"/>
    <property type="evidence" value="ECO:0007669"/>
    <property type="project" value="UniProtKB-SubCell"/>
</dbReference>
<comment type="subcellular location">
    <subcellularLocation>
        <location evidence="1">Cell membrane</location>
        <topology evidence="1">Multi-pass membrane protein</topology>
    </subcellularLocation>
</comment>
<name>G8LW83_ACECE</name>
<dbReference type="TCDB" id="2.A.79.1.6">
    <property type="family name" value="the threonine/serine exporter (thre) family"/>
</dbReference>
<evidence type="ECO:0000256" key="3">
    <source>
        <dbReference type="ARBA" id="ARBA00022519"/>
    </source>
</evidence>
<dbReference type="HOGENOM" id="CLU_117642_3_0_9"/>
<evidence type="ECO:0000256" key="2">
    <source>
        <dbReference type="ARBA" id="ARBA00022475"/>
    </source>
</evidence>
<dbReference type="InterPro" id="IPR024528">
    <property type="entry name" value="ThrE_2"/>
</dbReference>
<keyword evidence="5 8" id="KW-1133">Transmembrane helix</keyword>
<dbReference type="GO" id="GO:0015744">
    <property type="term" value="P:succinate transport"/>
    <property type="evidence" value="ECO:0007669"/>
    <property type="project" value="TreeGrafter"/>
</dbReference>
<evidence type="ECO:0000313" key="11">
    <source>
        <dbReference type="Proteomes" id="UP000005435"/>
    </source>
</evidence>
<dbReference type="OrthoDB" id="9810047at2"/>
<reference evidence="10 11" key="2">
    <citation type="journal article" date="2012" name="Stand. Genomic Sci.">
        <title>Complete Genome Sequence of Clostridium clariflavum DSM 19732.</title>
        <authorList>
            <person name="Izquierdo J.A."/>
            <person name="Goodwin L."/>
            <person name="Davenport K.W."/>
            <person name="Teshima H."/>
            <person name="Bruce D."/>
            <person name="Detter C."/>
            <person name="Tapia R."/>
            <person name="Han S."/>
            <person name="Land M."/>
            <person name="Hauser L."/>
            <person name="Jeffries C.D."/>
            <person name="Han J."/>
            <person name="Pitluck S."/>
            <person name="Nolan M."/>
            <person name="Chen A."/>
            <person name="Huntemann M."/>
            <person name="Mavromatis K."/>
            <person name="Mikhailova N."/>
            <person name="Liolios K."/>
            <person name="Woyke T."/>
            <person name="Lynd L.R."/>
        </authorList>
    </citation>
    <scope>NUCLEOTIDE SEQUENCE [LARGE SCALE GENOMIC DNA]</scope>
    <source>
        <strain evidence="11">DSM 19732 / NBRC 101661 / EBR45</strain>
    </source>
</reference>
<feature type="transmembrane region" description="Helical" evidence="8">
    <location>
        <begin position="49"/>
        <end position="68"/>
    </location>
</feature>
<feature type="transmembrane region" description="Helical" evidence="8">
    <location>
        <begin position="25"/>
        <end position="43"/>
    </location>
</feature>
<evidence type="ECO:0000256" key="7">
    <source>
        <dbReference type="ARBA" id="ARBA00034125"/>
    </source>
</evidence>
<dbReference type="PANTHER" id="PTHR34390">
    <property type="entry name" value="UPF0442 PROTEIN YJJB-RELATED"/>
    <property type="match status" value="1"/>
</dbReference>
<dbReference type="Pfam" id="PF12821">
    <property type="entry name" value="ThrE_2"/>
    <property type="match status" value="1"/>
</dbReference>